<proteinExistence type="predicted"/>
<feature type="compositionally biased region" description="Gly residues" evidence="1">
    <location>
        <begin position="19"/>
        <end position="39"/>
    </location>
</feature>
<keyword evidence="3" id="KW-1185">Reference proteome</keyword>
<dbReference type="EMBL" id="JANPWB010000003">
    <property type="protein sequence ID" value="KAJ1197483.1"/>
    <property type="molecule type" value="Genomic_DNA"/>
</dbReference>
<feature type="region of interest" description="Disordered" evidence="1">
    <location>
        <begin position="1"/>
        <end position="60"/>
    </location>
</feature>
<gene>
    <name evidence="2" type="ORF">NDU88_001341</name>
</gene>
<reference evidence="2" key="1">
    <citation type="journal article" date="2022" name="bioRxiv">
        <title>Sequencing and chromosome-scale assembly of the giantPleurodeles waltlgenome.</title>
        <authorList>
            <person name="Brown T."/>
            <person name="Elewa A."/>
            <person name="Iarovenko S."/>
            <person name="Subramanian E."/>
            <person name="Araus A.J."/>
            <person name="Petzold A."/>
            <person name="Susuki M."/>
            <person name="Suzuki K.-i.T."/>
            <person name="Hayashi T."/>
            <person name="Toyoda A."/>
            <person name="Oliveira C."/>
            <person name="Osipova E."/>
            <person name="Leigh N.D."/>
            <person name="Simon A."/>
            <person name="Yun M.H."/>
        </authorList>
    </citation>
    <scope>NUCLEOTIDE SEQUENCE</scope>
    <source>
        <strain evidence="2">20211129_DDA</strain>
        <tissue evidence="2">Liver</tissue>
    </source>
</reference>
<comment type="caution">
    <text evidence="2">The sequence shown here is derived from an EMBL/GenBank/DDBJ whole genome shotgun (WGS) entry which is preliminary data.</text>
</comment>
<dbReference type="Proteomes" id="UP001066276">
    <property type="component" value="Chromosome 2_1"/>
</dbReference>
<feature type="non-terminal residue" evidence="2">
    <location>
        <position position="60"/>
    </location>
</feature>
<name>A0AAV7VBE0_PLEWA</name>
<evidence type="ECO:0000256" key="1">
    <source>
        <dbReference type="SAM" id="MobiDB-lite"/>
    </source>
</evidence>
<accession>A0AAV7VBE0</accession>
<evidence type="ECO:0000313" key="2">
    <source>
        <dbReference type="EMBL" id="KAJ1197483.1"/>
    </source>
</evidence>
<protein>
    <submittedName>
        <fullName evidence="2">Uncharacterized protein</fullName>
    </submittedName>
</protein>
<organism evidence="2 3">
    <name type="scientific">Pleurodeles waltl</name>
    <name type="common">Iberian ribbed newt</name>
    <dbReference type="NCBI Taxonomy" id="8319"/>
    <lineage>
        <taxon>Eukaryota</taxon>
        <taxon>Metazoa</taxon>
        <taxon>Chordata</taxon>
        <taxon>Craniata</taxon>
        <taxon>Vertebrata</taxon>
        <taxon>Euteleostomi</taxon>
        <taxon>Amphibia</taxon>
        <taxon>Batrachia</taxon>
        <taxon>Caudata</taxon>
        <taxon>Salamandroidea</taxon>
        <taxon>Salamandridae</taxon>
        <taxon>Pleurodelinae</taxon>
        <taxon>Pleurodeles</taxon>
    </lineage>
</organism>
<sequence length="60" mass="5881">GTARRQRGICAADARIGGREPGSGQNGGPASGLSRGGGQPARAPALRRGTDGAVMPRTPA</sequence>
<evidence type="ECO:0000313" key="3">
    <source>
        <dbReference type="Proteomes" id="UP001066276"/>
    </source>
</evidence>
<dbReference type="AlphaFoldDB" id="A0AAV7VBE0"/>
<feature type="non-terminal residue" evidence="2">
    <location>
        <position position="1"/>
    </location>
</feature>